<dbReference type="Proteomes" id="UP000886751">
    <property type="component" value="Unassembled WGS sequence"/>
</dbReference>
<protein>
    <submittedName>
        <fullName evidence="1">N-acetyl sugar amidotransferase</fullName>
    </submittedName>
</protein>
<gene>
    <name evidence="1" type="ORF">H9846_00845</name>
</gene>
<proteinExistence type="predicted"/>
<accession>A0A9D2BUG5</accession>
<reference evidence="1" key="1">
    <citation type="journal article" date="2021" name="PeerJ">
        <title>Extensive microbial diversity within the chicken gut microbiome revealed by metagenomics and culture.</title>
        <authorList>
            <person name="Gilroy R."/>
            <person name="Ravi A."/>
            <person name="Getino M."/>
            <person name="Pursley I."/>
            <person name="Horton D.L."/>
            <person name="Alikhan N.F."/>
            <person name="Baker D."/>
            <person name="Gharbi K."/>
            <person name="Hall N."/>
            <person name="Watson M."/>
            <person name="Adriaenssens E.M."/>
            <person name="Foster-Nyarko E."/>
            <person name="Jarju S."/>
            <person name="Secka A."/>
            <person name="Antonio M."/>
            <person name="Oren A."/>
            <person name="Chaudhuri R.R."/>
            <person name="La Ragione R."/>
            <person name="Hildebrand F."/>
            <person name="Pallen M.J."/>
        </authorList>
    </citation>
    <scope>NUCLEOTIDE SEQUENCE</scope>
    <source>
        <strain evidence="1">ChiHecec2B26-7398</strain>
    </source>
</reference>
<organism evidence="1 2">
    <name type="scientific">Candidatus Gemmiger excrementipullorum</name>
    <dbReference type="NCBI Taxonomy" id="2838610"/>
    <lineage>
        <taxon>Bacteria</taxon>
        <taxon>Bacillati</taxon>
        <taxon>Bacillota</taxon>
        <taxon>Clostridia</taxon>
        <taxon>Eubacteriales</taxon>
        <taxon>Gemmiger</taxon>
    </lineage>
</organism>
<name>A0A9D2BUG5_9FIRM</name>
<reference evidence="1" key="2">
    <citation type="submission" date="2021-04" db="EMBL/GenBank/DDBJ databases">
        <authorList>
            <person name="Gilroy R."/>
        </authorList>
    </citation>
    <scope>NUCLEOTIDE SEQUENCE</scope>
    <source>
        <strain evidence="1">ChiHecec2B26-7398</strain>
    </source>
</reference>
<sequence>MQKLPRYQPIDYTQYDPALPPEQRKTYYGLPQTVTFCKDCVMTNQKPNSCYEFEHTARSQKKTMVIQPDGVCDACHACRQKADGHIDWAQREEELRELCARYRKTDGSYDCLVPGSGGKDSFYAAHLLKYKYGMHPLTVTWAPHIYTPWGWQNFQAWIHAGFDNYLCTPNGLTHRLLTRLATENLFHPFQPFILGQKQLAPKIAAKFGIPLVFYGENEAEFGNPIADNESALRDEHFFAVHDYDHIYLGGVSLRQLEEDFGVDKADLALYLPGETSDIEKNHIQVRYLGYYERWHPQGAYYYAVEHGGFVPSPERTAGTYSKYNSIDDKVDDFFYYTTYIKYGIGRCTYDAAQEIRNGEITREEAVALCKKYDGEFPARFADEFFRYISIDKAHFGKAAGCFEQPEMDLAYFMHLADRFRSPHLWQYQDGVWSLRHTPYAGESLCRWGAPPAELAKGGAV</sequence>
<evidence type="ECO:0000313" key="2">
    <source>
        <dbReference type="Proteomes" id="UP000886751"/>
    </source>
</evidence>
<dbReference type="InterPro" id="IPR020022">
    <property type="entry name" value="N-acetyl_sugar_amidoTrfase"/>
</dbReference>
<comment type="caution">
    <text evidence="1">The sequence shown here is derived from an EMBL/GenBank/DDBJ whole genome shotgun (WGS) entry which is preliminary data.</text>
</comment>
<dbReference type="SUPFAM" id="SSF52402">
    <property type="entry name" value="Adenine nucleotide alpha hydrolases-like"/>
    <property type="match status" value="1"/>
</dbReference>
<evidence type="ECO:0000313" key="1">
    <source>
        <dbReference type="EMBL" id="HIX93997.1"/>
    </source>
</evidence>
<dbReference type="NCBIfam" id="TIGR03573">
    <property type="entry name" value="WbuX"/>
    <property type="match status" value="1"/>
</dbReference>
<dbReference type="EMBL" id="DXEI01000020">
    <property type="protein sequence ID" value="HIX93997.1"/>
    <property type="molecule type" value="Genomic_DNA"/>
</dbReference>
<dbReference type="AlphaFoldDB" id="A0A9D2BUG5"/>